<organism evidence="2">
    <name type="scientific">Marmota monax</name>
    <name type="common">Woodchuck</name>
    <dbReference type="NCBI Taxonomy" id="9995"/>
    <lineage>
        <taxon>Eukaryota</taxon>
        <taxon>Metazoa</taxon>
        <taxon>Chordata</taxon>
        <taxon>Craniata</taxon>
        <taxon>Vertebrata</taxon>
        <taxon>Euteleostomi</taxon>
        <taxon>Mammalia</taxon>
        <taxon>Eutheria</taxon>
        <taxon>Euarchontoglires</taxon>
        <taxon>Glires</taxon>
        <taxon>Rodentia</taxon>
        <taxon>Sciuromorpha</taxon>
        <taxon>Sciuridae</taxon>
        <taxon>Xerinae</taxon>
        <taxon>Marmotini</taxon>
        <taxon>Marmota</taxon>
    </lineage>
</organism>
<proteinExistence type="predicted"/>
<accession>A0A5E4ABN2</accession>
<dbReference type="EMBL" id="CABDUW010000040">
    <property type="protein sequence ID" value="VTJ54717.1"/>
    <property type="molecule type" value="Genomic_DNA"/>
</dbReference>
<gene>
    <name evidence="2" type="ORF">MONAX_5E001475</name>
</gene>
<evidence type="ECO:0000313" key="2">
    <source>
        <dbReference type="EMBL" id="VTJ54717.1"/>
    </source>
</evidence>
<sequence length="104" mass="10833">MPALALLGTVPQDPSLSTGSLESHVLGRLLWQKNMGLSGRGAPGSHSDRPQAPSVGPSLSPRGPSVTGRDGPSWALWAPAQRFPCLVPVPPCVPGPVWLRPSEV</sequence>
<feature type="region of interest" description="Disordered" evidence="1">
    <location>
        <begin position="36"/>
        <end position="73"/>
    </location>
</feature>
<comment type="caution">
    <text evidence="2">The sequence shown here is derived from an EMBL/GenBank/DDBJ whole genome shotgun (WGS) entry which is preliminary data.</text>
</comment>
<name>A0A5E4ABN2_MARMO</name>
<dbReference type="AlphaFoldDB" id="A0A5E4ABN2"/>
<reference evidence="2" key="1">
    <citation type="submission" date="2019-04" db="EMBL/GenBank/DDBJ databases">
        <authorList>
            <person name="Alioto T."/>
            <person name="Alioto T."/>
        </authorList>
    </citation>
    <scope>NUCLEOTIDE SEQUENCE [LARGE SCALE GENOMIC DNA]</scope>
</reference>
<protein>
    <submittedName>
        <fullName evidence="2">Uncharacterized protein</fullName>
    </submittedName>
</protein>
<evidence type="ECO:0000256" key="1">
    <source>
        <dbReference type="SAM" id="MobiDB-lite"/>
    </source>
</evidence>